<sequence>MSADIDGSYEIRRGERQADLGDAFLQYQGARHFTTRLGRFKEPFGLERLSSYTAITTSERSLVSSAFAPGRSQGLQVGQDRKSWTWALGLFTDEPEGGSTRAVTGRLTVAPIRLDQQVLHLGLAASWRDLGDERFQIRDRGEVTSADSIIRSPRMDARDSALLGLEAAWASGGFSLTSEAMAQEVVQVNGDSWRFSGAYLQAAVFLTDDHRGYSRGEFKRVKPVATTGAVELVARYSALDLRDAALGAEASIGLLGLNYYLTEQFQLRLNYLLPDISGTVLAPDTSGDAVTLRALFLF</sequence>
<proteinExistence type="predicted"/>
<dbReference type="Gene3D" id="2.40.160.10">
    <property type="entry name" value="Porin"/>
    <property type="match status" value="1"/>
</dbReference>
<evidence type="ECO:0008006" key="3">
    <source>
        <dbReference type="Google" id="ProtNLM"/>
    </source>
</evidence>
<dbReference type="Proteomes" id="UP001501337">
    <property type="component" value="Unassembled WGS sequence"/>
</dbReference>
<gene>
    <name evidence="1" type="ORF">GCM10022278_01500</name>
</gene>
<evidence type="ECO:0000313" key="2">
    <source>
        <dbReference type="Proteomes" id="UP001501337"/>
    </source>
</evidence>
<dbReference type="SUPFAM" id="SSF56935">
    <property type="entry name" value="Porins"/>
    <property type="match status" value="1"/>
</dbReference>
<comment type="caution">
    <text evidence="1">The sequence shown here is derived from an EMBL/GenBank/DDBJ whole genome shotgun (WGS) entry which is preliminary data.</text>
</comment>
<dbReference type="EMBL" id="BAABBO010000001">
    <property type="protein sequence ID" value="GAA3946035.1"/>
    <property type="molecule type" value="Genomic_DNA"/>
</dbReference>
<dbReference type="InterPro" id="IPR023614">
    <property type="entry name" value="Porin_dom_sf"/>
</dbReference>
<accession>A0ABP7NFX8</accession>
<dbReference type="InterPro" id="IPR010870">
    <property type="entry name" value="Porin_O/P"/>
</dbReference>
<name>A0ABP7NFX8_9GAMM</name>
<reference evidence="2" key="1">
    <citation type="journal article" date="2019" name="Int. J. Syst. Evol. Microbiol.">
        <title>The Global Catalogue of Microorganisms (GCM) 10K type strain sequencing project: providing services to taxonomists for standard genome sequencing and annotation.</title>
        <authorList>
            <consortium name="The Broad Institute Genomics Platform"/>
            <consortium name="The Broad Institute Genome Sequencing Center for Infectious Disease"/>
            <person name="Wu L."/>
            <person name="Ma J."/>
        </authorList>
    </citation>
    <scope>NUCLEOTIDE SEQUENCE [LARGE SCALE GENOMIC DNA]</scope>
    <source>
        <strain evidence="2">JCM 17555</strain>
    </source>
</reference>
<keyword evidence="2" id="KW-1185">Reference proteome</keyword>
<organism evidence="1 2">
    <name type="scientific">Allohahella marinimesophila</name>
    <dbReference type="NCBI Taxonomy" id="1054972"/>
    <lineage>
        <taxon>Bacteria</taxon>
        <taxon>Pseudomonadati</taxon>
        <taxon>Pseudomonadota</taxon>
        <taxon>Gammaproteobacteria</taxon>
        <taxon>Oceanospirillales</taxon>
        <taxon>Hahellaceae</taxon>
        <taxon>Allohahella</taxon>
    </lineage>
</organism>
<dbReference type="Pfam" id="PF07396">
    <property type="entry name" value="Porin_O_P"/>
    <property type="match status" value="1"/>
</dbReference>
<evidence type="ECO:0000313" key="1">
    <source>
        <dbReference type="EMBL" id="GAA3946035.1"/>
    </source>
</evidence>
<protein>
    <recommendedName>
        <fullName evidence="3">Phosphate-selective porin OprO/OprP</fullName>
    </recommendedName>
</protein>